<evidence type="ECO:0000313" key="3">
    <source>
        <dbReference type="Proteomes" id="UP000807504"/>
    </source>
</evidence>
<feature type="compositionally biased region" description="Gly residues" evidence="1">
    <location>
        <begin position="206"/>
        <end position="219"/>
    </location>
</feature>
<feature type="compositionally biased region" description="Gly residues" evidence="1">
    <location>
        <begin position="170"/>
        <end position="184"/>
    </location>
</feature>
<reference evidence="2" key="1">
    <citation type="journal article" date="2020" name="bioRxiv">
        <title>Chromosome-level reference genome of the European wasp spider Argiope bruennichi: a resource for studies on range expansion and evolutionary adaptation.</title>
        <authorList>
            <person name="Sheffer M.M."/>
            <person name="Hoppe A."/>
            <person name="Krehenwinkel H."/>
            <person name="Uhl G."/>
            <person name="Kuss A.W."/>
            <person name="Jensen L."/>
            <person name="Jensen C."/>
            <person name="Gillespie R.G."/>
            <person name="Hoff K.J."/>
            <person name="Prost S."/>
        </authorList>
    </citation>
    <scope>NUCLEOTIDE SEQUENCE</scope>
</reference>
<evidence type="ECO:0000256" key="1">
    <source>
        <dbReference type="SAM" id="MobiDB-lite"/>
    </source>
</evidence>
<feature type="region of interest" description="Disordered" evidence="1">
    <location>
        <begin position="1"/>
        <end position="69"/>
    </location>
</feature>
<feature type="compositionally biased region" description="Gly residues" evidence="1">
    <location>
        <begin position="142"/>
        <end position="157"/>
    </location>
</feature>
<dbReference type="AlphaFoldDB" id="A0A8T0EU68"/>
<organism evidence="2 3">
    <name type="scientific">Argiope bruennichi</name>
    <name type="common">Wasp spider</name>
    <name type="synonym">Aranea bruennichi</name>
    <dbReference type="NCBI Taxonomy" id="94029"/>
    <lineage>
        <taxon>Eukaryota</taxon>
        <taxon>Metazoa</taxon>
        <taxon>Ecdysozoa</taxon>
        <taxon>Arthropoda</taxon>
        <taxon>Chelicerata</taxon>
        <taxon>Arachnida</taxon>
        <taxon>Araneae</taxon>
        <taxon>Araneomorphae</taxon>
        <taxon>Entelegynae</taxon>
        <taxon>Araneoidea</taxon>
        <taxon>Araneidae</taxon>
        <taxon>Argiope</taxon>
    </lineage>
</organism>
<keyword evidence="3" id="KW-1185">Reference proteome</keyword>
<name>A0A8T0EU68_ARGBR</name>
<comment type="caution">
    <text evidence="2">The sequence shown here is derived from an EMBL/GenBank/DDBJ whole genome shotgun (WGS) entry which is preliminary data.</text>
</comment>
<evidence type="ECO:0000313" key="2">
    <source>
        <dbReference type="EMBL" id="KAF8777926.1"/>
    </source>
</evidence>
<dbReference type="EMBL" id="JABXBU010002072">
    <property type="protein sequence ID" value="KAF8777926.1"/>
    <property type="molecule type" value="Genomic_DNA"/>
</dbReference>
<sequence length="299" mass="30602">MSGDPSPGAASRRKGGQGGAVPAASGGLGRKRRGRLVLHRIGSVGGAGGARAGADAPQQRALRGRGGVAVRDEEAWVQEKGIWIRFRGKGGAGQGGPSPTPQQRRRPRRKRWFGGLGFPKGNPGKGGYGPAQGGWCRFPLQRGGGRPGKGGPGKGPGGAPPPGQQNPGPAKGGKGFGYGWGLGSQGPVKGDMEPERRSGAPCRGSGKPGGAGGQGGGLGQEKDMVSGIRGGSRRGLVKGLAQPHPSGPRARPQGGPGLEIWWIGFPRTRARRIWTREKGSWCRALRAEGERSGGQDEEA</sequence>
<feature type="compositionally biased region" description="Basic residues" evidence="1">
    <location>
        <begin position="29"/>
        <end position="38"/>
    </location>
</feature>
<accession>A0A8T0EU68</accession>
<dbReference type="Proteomes" id="UP000807504">
    <property type="component" value="Unassembled WGS sequence"/>
</dbReference>
<protein>
    <submittedName>
        <fullName evidence="2">Uncharacterized protein</fullName>
    </submittedName>
</protein>
<gene>
    <name evidence="2" type="ORF">HNY73_014706</name>
</gene>
<feature type="compositionally biased region" description="Basic residues" evidence="1">
    <location>
        <begin position="103"/>
        <end position="112"/>
    </location>
</feature>
<feature type="compositionally biased region" description="Gly residues" evidence="1">
    <location>
        <begin position="114"/>
        <end position="132"/>
    </location>
</feature>
<feature type="region of interest" description="Disordered" evidence="1">
    <location>
        <begin position="86"/>
        <end position="260"/>
    </location>
</feature>
<proteinExistence type="predicted"/>
<reference evidence="2" key="2">
    <citation type="submission" date="2020-06" db="EMBL/GenBank/DDBJ databases">
        <authorList>
            <person name="Sheffer M."/>
        </authorList>
    </citation>
    <scope>NUCLEOTIDE SEQUENCE</scope>
</reference>